<feature type="binding site" evidence="7">
    <location>
        <begin position="155"/>
        <end position="156"/>
    </location>
    <ligand>
        <name>UDP-N-acetyl-alpha-D-muramoyl-L-alanyl-D-glutamate</name>
        <dbReference type="ChEBI" id="CHEBI:83900"/>
    </ligand>
</feature>
<evidence type="ECO:0000259" key="9">
    <source>
        <dbReference type="Pfam" id="PF01225"/>
    </source>
</evidence>
<dbReference type="Pfam" id="PF02875">
    <property type="entry name" value="Mur_ligase_C"/>
    <property type="match status" value="1"/>
</dbReference>
<feature type="domain" description="Mur ligase N-terminal catalytic" evidence="9">
    <location>
        <begin position="26"/>
        <end position="95"/>
    </location>
</feature>
<feature type="binding site" evidence="7">
    <location>
        <position position="471"/>
    </location>
    <ligand>
        <name>meso-2,6-diaminopimelate</name>
        <dbReference type="ChEBI" id="CHEBI:57791"/>
    </ligand>
</feature>
<comment type="catalytic activity">
    <reaction evidence="7">
        <text>UDP-N-acetyl-alpha-D-muramoyl-L-alanyl-D-glutamate + meso-2,6-diaminopimelate + ATP = UDP-N-acetyl-alpha-D-muramoyl-L-alanyl-gamma-D-glutamyl-meso-2,6-diaminopimelate + ADP + phosphate + H(+)</text>
        <dbReference type="Rhea" id="RHEA:23676"/>
        <dbReference type="ChEBI" id="CHEBI:15378"/>
        <dbReference type="ChEBI" id="CHEBI:30616"/>
        <dbReference type="ChEBI" id="CHEBI:43474"/>
        <dbReference type="ChEBI" id="CHEBI:57791"/>
        <dbReference type="ChEBI" id="CHEBI:83900"/>
        <dbReference type="ChEBI" id="CHEBI:83905"/>
        <dbReference type="ChEBI" id="CHEBI:456216"/>
        <dbReference type="EC" id="6.3.2.13"/>
    </reaction>
</comment>
<evidence type="ECO:0000256" key="4">
    <source>
        <dbReference type="ARBA" id="ARBA00022984"/>
    </source>
</evidence>
<feature type="domain" description="Mur ligase central" evidence="11">
    <location>
        <begin position="111"/>
        <end position="319"/>
    </location>
</feature>
<name>A0A9D7HMQ0_9PROT</name>
<dbReference type="PANTHER" id="PTHR23135:SF4">
    <property type="entry name" value="UDP-N-ACETYLMURAMOYL-L-ALANYL-D-GLUTAMATE--2,6-DIAMINOPIMELATE LIGASE MURE HOMOLOG, CHLOROPLASTIC"/>
    <property type="match status" value="1"/>
</dbReference>
<organism evidence="12 13">
    <name type="scientific">Candidatus Methylophosphatis roskildensis</name>
    <dbReference type="NCBI Taxonomy" id="2899263"/>
    <lineage>
        <taxon>Bacteria</taxon>
        <taxon>Pseudomonadati</taxon>
        <taxon>Pseudomonadota</taxon>
        <taxon>Betaproteobacteria</taxon>
        <taxon>Nitrosomonadales</taxon>
        <taxon>Sterolibacteriaceae</taxon>
        <taxon>Candidatus Methylophosphatis</taxon>
    </lineage>
</organism>
<dbReference type="InterPro" id="IPR004101">
    <property type="entry name" value="Mur_ligase_C"/>
</dbReference>
<dbReference type="NCBIfam" id="TIGR01085">
    <property type="entry name" value="murE"/>
    <property type="match status" value="1"/>
</dbReference>
<dbReference type="GO" id="GO:0071555">
    <property type="term" value="P:cell wall organization"/>
    <property type="evidence" value="ECO:0007669"/>
    <property type="project" value="UniProtKB-KW"/>
</dbReference>
<dbReference type="NCBIfam" id="NF001124">
    <property type="entry name" value="PRK00139.1-2"/>
    <property type="match status" value="1"/>
</dbReference>
<dbReference type="Gene3D" id="3.40.1190.10">
    <property type="entry name" value="Mur-like, catalytic domain"/>
    <property type="match status" value="1"/>
</dbReference>
<dbReference type="GO" id="GO:0005524">
    <property type="term" value="F:ATP binding"/>
    <property type="evidence" value="ECO:0007669"/>
    <property type="project" value="UniProtKB-UniRule"/>
</dbReference>
<dbReference type="InterPro" id="IPR036565">
    <property type="entry name" value="Mur-like_cat_sf"/>
</dbReference>
<comment type="pathway">
    <text evidence="7 8">Cell wall biogenesis; peptidoglycan biosynthesis.</text>
</comment>
<evidence type="ECO:0000259" key="11">
    <source>
        <dbReference type="Pfam" id="PF08245"/>
    </source>
</evidence>
<feature type="short sequence motif" description="Meso-diaminopimelate recognition motif" evidence="7">
    <location>
        <begin position="418"/>
        <end position="421"/>
    </location>
</feature>
<dbReference type="GO" id="GO:0000287">
    <property type="term" value="F:magnesium ion binding"/>
    <property type="evidence" value="ECO:0007669"/>
    <property type="project" value="UniProtKB-UniRule"/>
</dbReference>
<keyword evidence="7" id="KW-0963">Cytoplasm</keyword>
<dbReference type="EMBL" id="JADJEV010000005">
    <property type="protein sequence ID" value="MBK6975472.1"/>
    <property type="molecule type" value="Genomic_DNA"/>
</dbReference>
<keyword evidence="7" id="KW-0067">ATP-binding</keyword>
<dbReference type="Gene3D" id="3.40.1390.10">
    <property type="entry name" value="MurE/MurF, N-terminal domain"/>
    <property type="match status" value="1"/>
</dbReference>
<dbReference type="GO" id="GO:0005737">
    <property type="term" value="C:cytoplasm"/>
    <property type="evidence" value="ECO:0007669"/>
    <property type="project" value="UniProtKB-SubCell"/>
</dbReference>
<dbReference type="GO" id="GO:0051301">
    <property type="term" value="P:cell division"/>
    <property type="evidence" value="ECO:0007669"/>
    <property type="project" value="UniProtKB-KW"/>
</dbReference>
<dbReference type="AlphaFoldDB" id="A0A9D7HMQ0"/>
<dbReference type="GO" id="GO:0009252">
    <property type="term" value="P:peptidoglycan biosynthetic process"/>
    <property type="evidence" value="ECO:0007669"/>
    <property type="project" value="UniProtKB-UniRule"/>
</dbReference>
<reference evidence="13" key="1">
    <citation type="journal article" date="2021" name="Nat. Commun.">
        <title>Connecting structure to function with the recovery of over 1000 high-quality metagenome-assembled genomes from activated sludge using long-read sequencing.</title>
        <authorList>
            <person name="Singleton C.M."/>
            <person name="Petriglieri F."/>
            <person name="Kristensen J.M."/>
            <person name="Kirkegaard R.H."/>
            <person name="Michaelsen T.Y."/>
            <person name="Andersen M.H."/>
            <person name="Kondrotaite Z."/>
            <person name="Karst S.M."/>
            <person name="Dueholm M.S."/>
            <person name="Nielsen P.H."/>
            <person name="Albertsen M."/>
        </authorList>
    </citation>
    <scope>NUCLEOTIDE SEQUENCE [LARGE SCALE GENOMIC DNA]</scope>
</reference>
<accession>A0A9D7HMQ0</accession>
<keyword evidence="5 7" id="KW-0131">Cell cycle</keyword>
<dbReference type="Pfam" id="PF08245">
    <property type="entry name" value="Mur_ligase_M"/>
    <property type="match status" value="1"/>
</dbReference>
<dbReference type="Proteomes" id="UP000807785">
    <property type="component" value="Unassembled WGS sequence"/>
</dbReference>
<dbReference type="PANTHER" id="PTHR23135">
    <property type="entry name" value="MUR LIGASE FAMILY MEMBER"/>
    <property type="match status" value="1"/>
</dbReference>
<evidence type="ECO:0000256" key="3">
    <source>
        <dbReference type="ARBA" id="ARBA00022960"/>
    </source>
</evidence>
<comment type="similarity">
    <text evidence="1 7">Belongs to the MurCDEF family. MurE subfamily.</text>
</comment>
<dbReference type="GO" id="GO:0008360">
    <property type="term" value="P:regulation of cell shape"/>
    <property type="evidence" value="ECO:0007669"/>
    <property type="project" value="UniProtKB-KW"/>
</dbReference>
<comment type="function">
    <text evidence="7">Catalyzes the addition of meso-diaminopimelic acid to the nucleotide precursor UDP-N-acetylmuramoyl-L-alanyl-D-glutamate (UMAG) in the biosynthesis of bacterial cell-wall peptidoglycan.</text>
</comment>
<evidence type="ECO:0000313" key="12">
    <source>
        <dbReference type="EMBL" id="MBK6975472.1"/>
    </source>
</evidence>
<evidence type="ECO:0000256" key="1">
    <source>
        <dbReference type="ARBA" id="ARBA00005898"/>
    </source>
</evidence>
<keyword evidence="7" id="KW-0547">Nucleotide-binding</keyword>
<evidence type="ECO:0000313" key="13">
    <source>
        <dbReference type="Proteomes" id="UP000807785"/>
    </source>
</evidence>
<evidence type="ECO:0000256" key="8">
    <source>
        <dbReference type="RuleBase" id="RU004135"/>
    </source>
</evidence>
<keyword evidence="3 7" id="KW-0133">Cell shape</keyword>
<dbReference type="InterPro" id="IPR013221">
    <property type="entry name" value="Mur_ligase_cen"/>
</dbReference>
<comment type="subcellular location">
    <subcellularLocation>
        <location evidence="7 8">Cytoplasm</location>
    </subcellularLocation>
</comment>
<dbReference type="InterPro" id="IPR000713">
    <property type="entry name" value="Mur_ligase_N"/>
</dbReference>
<dbReference type="GO" id="GO:0008765">
    <property type="term" value="F:UDP-N-acetylmuramoylalanyl-D-glutamate-2,6-diaminopimelate ligase activity"/>
    <property type="evidence" value="ECO:0007669"/>
    <property type="project" value="UniProtKB-UniRule"/>
</dbReference>
<comment type="PTM">
    <text evidence="7">Carboxylation is probably crucial for Mg(2+) binding and, consequently, for the gamma-phosphate positioning of ATP.</text>
</comment>
<feature type="binding site" evidence="7">
    <location>
        <position position="467"/>
    </location>
    <ligand>
        <name>meso-2,6-diaminopimelate</name>
        <dbReference type="ChEBI" id="CHEBI:57791"/>
    </ligand>
</feature>
<comment type="caution">
    <text evidence="12">The sequence shown here is derived from an EMBL/GenBank/DDBJ whole genome shotgun (WGS) entry which is preliminary data.</text>
</comment>
<feature type="binding site" evidence="7">
    <location>
        <begin position="113"/>
        <end position="119"/>
    </location>
    <ligand>
        <name>ATP</name>
        <dbReference type="ChEBI" id="CHEBI:30616"/>
    </ligand>
</feature>
<dbReference type="InterPro" id="IPR036615">
    <property type="entry name" value="Mur_ligase_C_dom_sf"/>
</dbReference>
<evidence type="ECO:0000259" key="10">
    <source>
        <dbReference type="Pfam" id="PF02875"/>
    </source>
</evidence>
<evidence type="ECO:0000256" key="2">
    <source>
        <dbReference type="ARBA" id="ARBA00022618"/>
    </source>
</evidence>
<dbReference type="HAMAP" id="MF_00208">
    <property type="entry name" value="MurE"/>
    <property type="match status" value="1"/>
</dbReference>
<keyword evidence="4 7" id="KW-0573">Peptidoglycan synthesis</keyword>
<feature type="binding site" evidence="7">
    <location>
        <position position="394"/>
    </location>
    <ligand>
        <name>meso-2,6-diaminopimelate</name>
        <dbReference type="ChEBI" id="CHEBI:57791"/>
    </ligand>
</feature>
<feature type="binding site" evidence="7">
    <location>
        <position position="182"/>
    </location>
    <ligand>
        <name>UDP-N-acetyl-alpha-D-muramoyl-L-alanyl-D-glutamate</name>
        <dbReference type="ChEBI" id="CHEBI:83900"/>
    </ligand>
</feature>
<protein>
    <recommendedName>
        <fullName evidence="7">UDP-N-acetylmuramoyl-L-alanyl-D-glutamate--2,6-diaminopimelate ligase</fullName>
        <ecNumber evidence="7">6.3.2.13</ecNumber>
    </recommendedName>
    <alternativeName>
        <fullName evidence="7">Meso-A2pm-adding enzyme</fullName>
    </alternativeName>
    <alternativeName>
        <fullName evidence="7">Meso-diaminopimelate-adding enzyme</fullName>
    </alternativeName>
    <alternativeName>
        <fullName evidence="7">UDP-MurNAc-L-Ala-D-Glu:meso-diaminopimelate ligase</fullName>
    </alternativeName>
    <alternativeName>
        <fullName evidence="7">UDP-MurNAc-tripeptide synthetase</fullName>
    </alternativeName>
    <alternativeName>
        <fullName evidence="7">UDP-N-acetylmuramyl-tripeptide synthetase</fullName>
    </alternativeName>
</protein>
<gene>
    <name evidence="7" type="primary">murE</name>
    <name evidence="12" type="ORF">IPH26_21810</name>
</gene>
<dbReference type="InterPro" id="IPR005761">
    <property type="entry name" value="UDP-N-AcMur-Glu-dNH2Pim_ligase"/>
</dbReference>
<dbReference type="SUPFAM" id="SSF53623">
    <property type="entry name" value="MurD-like peptide ligases, catalytic domain"/>
    <property type="match status" value="1"/>
</dbReference>
<keyword evidence="6 7" id="KW-0961">Cell wall biogenesis/degradation</keyword>
<dbReference type="Gene3D" id="3.90.190.20">
    <property type="entry name" value="Mur ligase, C-terminal domain"/>
    <property type="match status" value="1"/>
</dbReference>
<feature type="binding site" evidence="7">
    <location>
        <begin position="418"/>
        <end position="421"/>
    </location>
    <ligand>
        <name>meso-2,6-diaminopimelate</name>
        <dbReference type="ChEBI" id="CHEBI:57791"/>
    </ligand>
</feature>
<dbReference type="SUPFAM" id="SSF63418">
    <property type="entry name" value="MurE/MurF N-terminal domain"/>
    <property type="match status" value="1"/>
</dbReference>
<feature type="binding site" evidence="7">
    <location>
        <position position="188"/>
    </location>
    <ligand>
        <name>UDP-N-acetyl-alpha-D-muramoyl-L-alanyl-D-glutamate</name>
        <dbReference type="ChEBI" id="CHEBI:83900"/>
    </ligand>
</feature>
<comment type="cofactor">
    <cofactor evidence="7">
        <name>Mg(2+)</name>
        <dbReference type="ChEBI" id="CHEBI:18420"/>
    </cofactor>
</comment>
<feature type="binding site" evidence="7">
    <location>
        <position position="154"/>
    </location>
    <ligand>
        <name>UDP-N-acetyl-alpha-D-muramoyl-L-alanyl-D-glutamate</name>
        <dbReference type="ChEBI" id="CHEBI:83900"/>
    </ligand>
</feature>
<keyword evidence="7" id="KW-0460">Magnesium</keyword>
<dbReference type="InterPro" id="IPR035911">
    <property type="entry name" value="MurE/MurF_N"/>
</dbReference>
<keyword evidence="2 7" id="KW-0132">Cell division</keyword>
<comment type="caution">
    <text evidence="7">Lacks conserved residue(s) required for the propagation of feature annotation.</text>
</comment>
<dbReference type="NCBIfam" id="NF001126">
    <property type="entry name" value="PRK00139.1-4"/>
    <property type="match status" value="1"/>
</dbReference>
<feature type="modified residue" description="N6-carboxylysine" evidence="7">
    <location>
        <position position="222"/>
    </location>
</feature>
<evidence type="ECO:0000256" key="6">
    <source>
        <dbReference type="ARBA" id="ARBA00023316"/>
    </source>
</evidence>
<evidence type="ECO:0000256" key="7">
    <source>
        <dbReference type="HAMAP-Rule" id="MF_00208"/>
    </source>
</evidence>
<feature type="binding site" evidence="7">
    <location>
        <position position="30"/>
    </location>
    <ligand>
        <name>UDP-N-acetyl-alpha-D-muramoyl-L-alanyl-D-glutamate</name>
        <dbReference type="ChEBI" id="CHEBI:83900"/>
    </ligand>
</feature>
<dbReference type="Pfam" id="PF01225">
    <property type="entry name" value="Mur_ligase"/>
    <property type="match status" value="1"/>
</dbReference>
<feature type="binding site" evidence="7">
    <location>
        <position position="190"/>
    </location>
    <ligand>
        <name>UDP-N-acetyl-alpha-D-muramoyl-L-alanyl-D-glutamate</name>
        <dbReference type="ChEBI" id="CHEBI:83900"/>
    </ligand>
</feature>
<dbReference type="SUPFAM" id="SSF53244">
    <property type="entry name" value="MurD-like peptide ligases, peptide-binding domain"/>
    <property type="match status" value="1"/>
</dbReference>
<sequence>MSAAASQRATDLLSRLREQGAAASALCADSRAVHAGDVFVAYPGHRSDGRRFIPDALRAGAGAVLWEREGFSWHAEWIAPNIPVEGLQPLSGHLAHLVYGRPSENLDLIGVTGTNGKTSVSQWIAQAMARHGRKCGIIGTLGNGFPGALIDSPNTTPDGIALHAQLARFVAAGAQAAAMEVSSIGLEQGRTDGARFEVAVFTNLTRDHLDYHGTMEAYAAAKARLFEVPDLRAAVINLDDAFGKAQAQRLLARGCTLYGYTLNADLVAPHGVHLLRANGIDDSGAGVRFELDCDGATVAVQAGLVGSFNVSNLLAVIGALIAVGVEFEQAAELAACLVPPPGRMQPVGGTGEPLVIIDYAHSPDALEKVILALRPTALARGGRIVCVFGCGGDRDAGKRALMGAVASRLADSLVVTSDNPRGEDPQAIIAAVMAGTAANALAITDRAEAIRQATERADARDVLLIAGKGHELYQEAGGVRHPFSDVAHAQAALDARRAARGARS</sequence>
<dbReference type="EC" id="6.3.2.13" evidence="7"/>
<evidence type="ECO:0000256" key="5">
    <source>
        <dbReference type="ARBA" id="ARBA00023306"/>
    </source>
</evidence>
<feature type="domain" description="Mur ligase C-terminal" evidence="10">
    <location>
        <begin position="342"/>
        <end position="469"/>
    </location>
</feature>
<keyword evidence="7 12" id="KW-0436">Ligase</keyword>
<proteinExistence type="inferred from homology"/>